<dbReference type="InterPro" id="IPR050490">
    <property type="entry name" value="Bact_solute-bd_prot1"/>
</dbReference>
<evidence type="ECO:0000256" key="1">
    <source>
        <dbReference type="SAM" id="MobiDB-lite"/>
    </source>
</evidence>
<dbReference type="EMBL" id="FRAC01000009">
    <property type="protein sequence ID" value="SHK11796.1"/>
    <property type="molecule type" value="Genomic_DNA"/>
</dbReference>
<gene>
    <name evidence="3" type="ORF">SAMN02745136_01749</name>
</gene>
<dbReference type="AlphaFoldDB" id="A0A1M6PV44"/>
<evidence type="ECO:0000313" key="3">
    <source>
        <dbReference type="EMBL" id="SHK11796.1"/>
    </source>
</evidence>
<name>A0A1M6PV44_9FIRM</name>
<dbReference type="OrthoDB" id="2495637at2"/>
<feature type="compositionally biased region" description="Basic and acidic residues" evidence="1">
    <location>
        <begin position="30"/>
        <end position="39"/>
    </location>
</feature>
<keyword evidence="4" id="KW-1185">Reference proteome</keyword>
<accession>A0A1M6PV44</accession>
<dbReference type="Gene3D" id="3.40.190.10">
    <property type="entry name" value="Periplasmic binding protein-like II"/>
    <property type="match status" value="2"/>
</dbReference>
<reference evidence="3 4" key="1">
    <citation type="submission" date="2016-11" db="EMBL/GenBank/DDBJ databases">
        <authorList>
            <person name="Jaros S."/>
            <person name="Januszkiewicz K."/>
            <person name="Wedrychowicz H."/>
        </authorList>
    </citation>
    <scope>NUCLEOTIDE SEQUENCE [LARGE SCALE GENOMIC DNA]</scope>
    <source>
        <strain evidence="3 4">DSM 15929</strain>
    </source>
</reference>
<sequence>MKKKLLSILMVMMMAATLLSGCGKPGSTKNDSKPADSKGESSTTEGAADAGGAKKFDDVKLKMLICWNGGFKTASDQYNNEVAKKIREKTGVTVEFEGIMMSETEKLNLMFASGDMPDIINAPYWGGSAGETAVIKKAATEGRLLPIEDYLPNYPNLANSYDVGIVSQSYLENDLNFKGFDGHKYILPQETPGDTADVTNWAYGVFVRGDVLKALGIDPTTIKTSDDLYNFMVKAKEHGFKDVNGNDTIVATTYHNGWDSSGYSINLSDKKFSNYIKQADGTYNYVPLTEDWTNRQLFIWKLVNQGLLDVECFKQSDAQADEKVGNGTALFASAQYSSVINSTKLTGLYSAHPEMKYVPVGPMTYKDGQPLVQLEQNGRAGSPAIIFPSTCSNIEAALTYLDYINSEEGARLCQYGVEGDTYTLNDAGQPRLNSDLLARKAEGDSSVDDELREKGIGYILGRTLQADKRFTWWGEIGAGDADAAPQEMVEYKKARPVERADGYPLEGLVVNYKDYDKVKKFAFEGTTMDDYEQRAYFAKTEAEARSILEDYQKYLLTQDNGIFKDYLKYVTESANSRDDILD</sequence>
<dbReference type="STRING" id="1121322.SAMN02745136_01749"/>
<dbReference type="PROSITE" id="PS51257">
    <property type="entry name" value="PROKAR_LIPOPROTEIN"/>
    <property type="match status" value="1"/>
</dbReference>
<evidence type="ECO:0000256" key="2">
    <source>
        <dbReference type="SAM" id="SignalP"/>
    </source>
</evidence>
<dbReference type="PANTHER" id="PTHR43649">
    <property type="entry name" value="ARABINOSE-BINDING PROTEIN-RELATED"/>
    <property type="match status" value="1"/>
</dbReference>
<keyword evidence="2" id="KW-0732">Signal</keyword>
<evidence type="ECO:0000313" key="4">
    <source>
        <dbReference type="Proteomes" id="UP000184386"/>
    </source>
</evidence>
<feature type="region of interest" description="Disordered" evidence="1">
    <location>
        <begin position="23"/>
        <end position="50"/>
    </location>
</feature>
<dbReference type="Proteomes" id="UP000184386">
    <property type="component" value="Unassembled WGS sequence"/>
</dbReference>
<proteinExistence type="predicted"/>
<feature type="signal peptide" evidence="2">
    <location>
        <begin position="1"/>
        <end position="20"/>
    </location>
</feature>
<protein>
    <submittedName>
        <fullName evidence="3">Putative aldouronate transport system substrate-binding protein</fullName>
    </submittedName>
</protein>
<dbReference type="RefSeq" id="WP_073274867.1">
    <property type="nucleotide sequence ID" value="NZ_FRAC01000009.1"/>
</dbReference>
<organism evidence="3 4">
    <name type="scientific">Anaerocolumna jejuensis DSM 15929</name>
    <dbReference type="NCBI Taxonomy" id="1121322"/>
    <lineage>
        <taxon>Bacteria</taxon>
        <taxon>Bacillati</taxon>
        <taxon>Bacillota</taxon>
        <taxon>Clostridia</taxon>
        <taxon>Lachnospirales</taxon>
        <taxon>Lachnospiraceae</taxon>
        <taxon>Anaerocolumna</taxon>
    </lineage>
</organism>
<feature type="chain" id="PRO_5039111668" evidence="2">
    <location>
        <begin position="21"/>
        <end position="582"/>
    </location>
</feature>
<dbReference type="SUPFAM" id="SSF53850">
    <property type="entry name" value="Periplasmic binding protein-like II"/>
    <property type="match status" value="1"/>
</dbReference>
<dbReference type="PANTHER" id="PTHR43649:SF12">
    <property type="entry name" value="DIACETYLCHITOBIOSE BINDING PROTEIN DASA"/>
    <property type="match status" value="1"/>
</dbReference>